<keyword evidence="2" id="KW-1185">Reference proteome</keyword>
<reference evidence="1 2" key="1">
    <citation type="submission" date="2023-02" db="EMBL/GenBank/DDBJ databases">
        <title>LHISI_Scaffold_Assembly.</title>
        <authorList>
            <person name="Stuart O.P."/>
            <person name="Cleave R."/>
            <person name="Magrath M.J.L."/>
            <person name="Mikheyev A.S."/>
        </authorList>
    </citation>
    <scope>NUCLEOTIDE SEQUENCE [LARGE SCALE GENOMIC DNA]</scope>
    <source>
        <strain evidence="1">Daus_M_001</strain>
        <tissue evidence="1">Leg muscle</tissue>
    </source>
</reference>
<comment type="caution">
    <text evidence="1">The sequence shown here is derived from an EMBL/GenBank/DDBJ whole genome shotgun (WGS) entry which is preliminary data.</text>
</comment>
<sequence length="74" mass="8545">MNRIDKQLLSQHEHEVIYWRNVQKRVVSVVKKLASRCLAFCGDKEVFGSVTKYDSFLADHIARFGYSGIGFTSY</sequence>
<name>A0ABQ9HLR2_9NEOP</name>
<evidence type="ECO:0000313" key="2">
    <source>
        <dbReference type="Proteomes" id="UP001159363"/>
    </source>
</evidence>
<evidence type="ECO:0000313" key="1">
    <source>
        <dbReference type="EMBL" id="KAJ8885099.1"/>
    </source>
</evidence>
<protein>
    <submittedName>
        <fullName evidence="1">Uncharacterized protein</fullName>
    </submittedName>
</protein>
<dbReference type="Proteomes" id="UP001159363">
    <property type="component" value="Chromosome X"/>
</dbReference>
<organism evidence="1 2">
    <name type="scientific">Dryococelus australis</name>
    <dbReference type="NCBI Taxonomy" id="614101"/>
    <lineage>
        <taxon>Eukaryota</taxon>
        <taxon>Metazoa</taxon>
        <taxon>Ecdysozoa</taxon>
        <taxon>Arthropoda</taxon>
        <taxon>Hexapoda</taxon>
        <taxon>Insecta</taxon>
        <taxon>Pterygota</taxon>
        <taxon>Neoptera</taxon>
        <taxon>Polyneoptera</taxon>
        <taxon>Phasmatodea</taxon>
        <taxon>Verophasmatodea</taxon>
        <taxon>Anareolatae</taxon>
        <taxon>Phasmatidae</taxon>
        <taxon>Eurycanthinae</taxon>
        <taxon>Dryococelus</taxon>
    </lineage>
</organism>
<gene>
    <name evidence="1" type="ORF">PR048_011295</name>
</gene>
<accession>A0ABQ9HLR2</accession>
<proteinExistence type="predicted"/>
<dbReference type="EMBL" id="JARBHB010000004">
    <property type="protein sequence ID" value="KAJ8885099.1"/>
    <property type="molecule type" value="Genomic_DNA"/>
</dbReference>